<reference evidence="1" key="3">
    <citation type="submission" date="2023-05" db="EMBL/GenBank/DDBJ databases">
        <authorList>
            <person name="Smith C.H."/>
        </authorList>
    </citation>
    <scope>NUCLEOTIDE SEQUENCE</scope>
    <source>
        <strain evidence="1">CHS0354</strain>
        <tissue evidence="1">Mantle</tissue>
    </source>
</reference>
<dbReference type="EMBL" id="JAEAOA010001226">
    <property type="protein sequence ID" value="KAK3585430.1"/>
    <property type="molecule type" value="Genomic_DNA"/>
</dbReference>
<proteinExistence type="predicted"/>
<dbReference type="AlphaFoldDB" id="A0AAE0S5Q7"/>
<reference evidence="1" key="1">
    <citation type="journal article" date="2021" name="Genome Biol. Evol.">
        <title>A High-Quality Reference Genome for a Parasitic Bivalve with Doubly Uniparental Inheritance (Bivalvia: Unionida).</title>
        <authorList>
            <person name="Smith C.H."/>
        </authorList>
    </citation>
    <scope>NUCLEOTIDE SEQUENCE</scope>
    <source>
        <strain evidence="1">CHS0354</strain>
    </source>
</reference>
<protein>
    <submittedName>
        <fullName evidence="1">Uncharacterized protein</fullName>
    </submittedName>
</protein>
<keyword evidence="2" id="KW-1185">Reference proteome</keyword>
<organism evidence="1 2">
    <name type="scientific">Potamilus streckersoni</name>
    <dbReference type="NCBI Taxonomy" id="2493646"/>
    <lineage>
        <taxon>Eukaryota</taxon>
        <taxon>Metazoa</taxon>
        <taxon>Spiralia</taxon>
        <taxon>Lophotrochozoa</taxon>
        <taxon>Mollusca</taxon>
        <taxon>Bivalvia</taxon>
        <taxon>Autobranchia</taxon>
        <taxon>Heteroconchia</taxon>
        <taxon>Palaeoheterodonta</taxon>
        <taxon>Unionida</taxon>
        <taxon>Unionoidea</taxon>
        <taxon>Unionidae</taxon>
        <taxon>Ambleminae</taxon>
        <taxon>Lampsilini</taxon>
        <taxon>Potamilus</taxon>
    </lineage>
</organism>
<evidence type="ECO:0000313" key="1">
    <source>
        <dbReference type="EMBL" id="KAK3585430.1"/>
    </source>
</evidence>
<reference evidence="1" key="2">
    <citation type="journal article" date="2021" name="Genome Biol. Evol.">
        <title>Developing a high-quality reference genome for a parasitic bivalve with doubly uniparental inheritance (Bivalvia: Unionida).</title>
        <authorList>
            <person name="Smith C.H."/>
        </authorList>
    </citation>
    <scope>NUCLEOTIDE SEQUENCE</scope>
    <source>
        <strain evidence="1">CHS0354</strain>
        <tissue evidence="1">Mantle</tissue>
    </source>
</reference>
<dbReference type="Proteomes" id="UP001195483">
    <property type="component" value="Unassembled WGS sequence"/>
</dbReference>
<gene>
    <name evidence="1" type="ORF">CHS0354_020147</name>
</gene>
<evidence type="ECO:0000313" key="2">
    <source>
        <dbReference type="Proteomes" id="UP001195483"/>
    </source>
</evidence>
<comment type="caution">
    <text evidence="1">The sequence shown here is derived from an EMBL/GenBank/DDBJ whole genome shotgun (WGS) entry which is preliminary data.</text>
</comment>
<accession>A0AAE0S5Q7</accession>
<name>A0AAE0S5Q7_9BIVA</name>
<sequence>MSASCFRSLCEAGLDWLPPHAGQCGELACVKYRPPSLSGQRTGFILSYFHHMTMLLSSPSPLGSFTCLVERFNRSLDEQLFKALICPGNVVSSRDGQPSSNLRSGTAVRSKNFVLEKLYHMPEDTRLQTRSKLTPGQETP</sequence>